<evidence type="ECO:0000256" key="3">
    <source>
        <dbReference type="ARBA" id="ARBA00022679"/>
    </source>
</evidence>
<dbReference type="GO" id="GO:0016020">
    <property type="term" value="C:membrane"/>
    <property type="evidence" value="ECO:0007669"/>
    <property type="project" value="UniProtKB-SubCell"/>
</dbReference>
<dbReference type="InParanoid" id="A0A7N2QZJ0"/>
<dbReference type="OrthoDB" id="1720310at2759"/>
<evidence type="ECO:0000256" key="4">
    <source>
        <dbReference type="ARBA" id="ARBA00022692"/>
    </source>
</evidence>
<dbReference type="InterPro" id="IPR024788">
    <property type="entry name" value="Malectin-like_Carb-bd_dom"/>
</dbReference>
<dbReference type="FunFam" id="2.60.120.430:FF:000003">
    <property type="entry name" value="FERONIA receptor-like kinase"/>
    <property type="match status" value="1"/>
</dbReference>
<keyword evidence="3" id="KW-0808">Transferase</keyword>
<feature type="signal peptide" evidence="15">
    <location>
        <begin position="1"/>
        <end position="28"/>
    </location>
</feature>
<dbReference type="GO" id="GO:0005524">
    <property type="term" value="F:ATP binding"/>
    <property type="evidence" value="ECO:0007669"/>
    <property type="project" value="UniProtKB-UniRule"/>
</dbReference>
<dbReference type="PROSITE" id="PS50011">
    <property type="entry name" value="PROTEIN_KINASE_DOM"/>
    <property type="match status" value="1"/>
</dbReference>
<dbReference type="GO" id="GO:0004674">
    <property type="term" value="F:protein serine/threonine kinase activity"/>
    <property type="evidence" value="ECO:0007669"/>
    <property type="project" value="UniProtKB-KW"/>
</dbReference>
<dbReference type="SMART" id="SM00220">
    <property type="entry name" value="S_TKc"/>
    <property type="match status" value="1"/>
</dbReference>
<dbReference type="KEGG" id="qlo:115976269"/>
<comment type="subcellular location">
    <subcellularLocation>
        <location evidence="1">Membrane</location>
        <topology evidence="1">Single-pass type I membrane protein</topology>
    </subcellularLocation>
</comment>
<dbReference type="GO" id="GO:0004714">
    <property type="term" value="F:transmembrane receptor protein tyrosine kinase activity"/>
    <property type="evidence" value="ECO:0007669"/>
    <property type="project" value="InterPro"/>
</dbReference>
<name>A0A7N2QZJ0_QUELO</name>
<keyword evidence="5 15" id="KW-0732">Signal</keyword>
<dbReference type="PROSITE" id="PS00108">
    <property type="entry name" value="PROTEIN_KINASE_ST"/>
    <property type="match status" value="1"/>
</dbReference>
<protein>
    <recommendedName>
        <fullName evidence="16">Protein kinase domain-containing protein</fullName>
    </recommendedName>
</protein>
<evidence type="ECO:0000256" key="9">
    <source>
        <dbReference type="ARBA" id="ARBA00022989"/>
    </source>
</evidence>
<evidence type="ECO:0000256" key="11">
    <source>
        <dbReference type="ARBA" id="ARBA00023180"/>
    </source>
</evidence>
<evidence type="ECO:0000256" key="12">
    <source>
        <dbReference type="PROSITE-ProRule" id="PRU10141"/>
    </source>
</evidence>
<evidence type="ECO:0000256" key="14">
    <source>
        <dbReference type="SAM" id="Phobius"/>
    </source>
</evidence>
<keyword evidence="7" id="KW-0418">Kinase</keyword>
<dbReference type="Gene3D" id="1.10.510.10">
    <property type="entry name" value="Transferase(Phosphotransferase) domain 1"/>
    <property type="match status" value="1"/>
</dbReference>
<dbReference type="OMA" id="FQISMAN"/>
<feature type="region of interest" description="Disordered" evidence="13">
    <location>
        <begin position="431"/>
        <end position="452"/>
    </location>
</feature>
<evidence type="ECO:0000256" key="5">
    <source>
        <dbReference type="ARBA" id="ARBA00022729"/>
    </source>
</evidence>
<dbReference type="FunFam" id="3.30.200.20:FF:000039">
    <property type="entry name" value="receptor-like protein kinase FERONIA"/>
    <property type="match status" value="1"/>
</dbReference>
<dbReference type="Pfam" id="PF12819">
    <property type="entry name" value="Malectin_like"/>
    <property type="match status" value="1"/>
</dbReference>
<keyword evidence="2" id="KW-0723">Serine/threonine-protein kinase</keyword>
<feature type="domain" description="Protein kinase" evidence="16">
    <location>
        <begin position="522"/>
        <end position="798"/>
    </location>
</feature>
<dbReference type="EnsemblPlants" id="QL02p066698:mrna">
    <property type="protein sequence ID" value="QL02p066698:mrna:CDS:1"/>
    <property type="gene ID" value="QL02p066698"/>
</dbReference>
<dbReference type="InterPro" id="IPR017441">
    <property type="entry name" value="Protein_kinase_ATP_BS"/>
</dbReference>
<reference evidence="17" key="2">
    <citation type="submission" date="2021-01" db="UniProtKB">
        <authorList>
            <consortium name="EnsemblPlants"/>
        </authorList>
    </citation>
    <scope>IDENTIFICATION</scope>
</reference>
<dbReference type="InterPro" id="IPR001245">
    <property type="entry name" value="Ser-Thr/Tyr_kinase_cat_dom"/>
</dbReference>
<dbReference type="CDD" id="cd14066">
    <property type="entry name" value="STKc_IRAK"/>
    <property type="match status" value="1"/>
</dbReference>
<dbReference type="Pfam" id="PF07714">
    <property type="entry name" value="PK_Tyr_Ser-Thr"/>
    <property type="match status" value="1"/>
</dbReference>
<keyword evidence="11" id="KW-0325">Glycoprotein</keyword>
<dbReference type="InterPro" id="IPR000719">
    <property type="entry name" value="Prot_kinase_dom"/>
</dbReference>
<evidence type="ECO:0000256" key="1">
    <source>
        <dbReference type="ARBA" id="ARBA00004479"/>
    </source>
</evidence>
<gene>
    <name evidence="17" type="primary">LOC115976269</name>
</gene>
<dbReference type="FunFam" id="2.60.120.430:FF:000007">
    <property type="entry name" value="FERONIA receptor-like kinase"/>
    <property type="match status" value="1"/>
</dbReference>
<dbReference type="RefSeq" id="XP_030953307.1">
    <property type="nucleotide sequence ID" value="XM_031097447.1"/>
</dbReference>
<dbReference type="PROSITE" id="PS00107">
    <property type="entry name" value="PROTEIN_KINASE_ATP"/>
    <property type="match status" value="1"/>
</dbReference>
<feature type="compositionally biased region" description="Pro residues" evidence="13">
    <location>
        <begin position="433"/>
        <end position="445"/>
    </location>
</feature>
<dbReference type="PANTHER" id="PTHR34590">
    <property type="entry name" value="OS03G0124300 PROTEIN-RELATED"/>
    <property type="match status" value="1"/>
</dbReference>
<dbReference type="SUPFAM" id="SSF56112">
    <property type="entry name" value="Protein kinase-like (PK-like)"/>
    <property type="match status" value="1"/>
</dbReference>
<dbReference type="InterPro" id="IPR008271">
    <property type="entry name" value="Ser/Thr_kinase_AS"/>
</dbReference>
<evidence type="ECO:0000256" key="2">
    <source>
        <dbReference type="ARBA" id="ARBA00022527"/>
    </source>
</evidence>
<keyword evidence="4 14" id="KW-0812">Transmembrane</keyword>
<dbReference type="Gene3D" id="3.30.200.20">
    <property type="entry name" value="Phosphorylase Kinase, domain 1"/>
    <property type="match status" value="1"/>
</dbReference>
<accession>A0A7N2QZJ0</accession>
<dbReference type="GO" id="GO:0010038">
    <property type="term" value="P:response to metal ion"/>
    <property type="evidence" value="ECO:0007669"/>
    <property type="project" value="UniProtKB-ARBA"/>
</dbReference>
<reference evidence="18" key="1">
    <citation type="journal article" date="2016" name="G3 (Bethesda)">
        <title>First Draft Assembly and Annotation of the Genome of a California Endemic Oak Quercus lobata Nee (Fagaceae).</title>
        <authorList>
            <person name="Sork V.L."/>
            <person name="Fitz-Gibbon S.T."/>
            <person name="Puiu D."/>
            <person name="Crepeau M."/>
            <person name="Gugger P.F."/>
            <person name="Sherman R."/>
            <person name="Stevens K."/>
            <person name="Langley C.H."/>
            <person name="Pellegrini M."/>
            <person name="Salzberg S.L."/>
        </authorList>
    </citation>
    <scope>NUCLEOTIDE SEQUENCE [LARGE SCALE GENOMIC DNA]</scope>
    <source>
        <strain evidence="18">cv. SW786</strain>
    </source>
</reference>
<keyword evidence="10 14" id="KW-0472">Membrane</keyword>
<dbReference type="PANTHER" id="PTHR34590:SF15">
    <property type="entry name" value="PROTEIN KINASE DOMAIN-CONTAINING PROTEIN"/>
    <property type="match status" value="1"/>
</dbReference>
<sequence>MSLSTTLRPCLTPLFLALFLNHFTYTVASNSPSLYTPVDNIMISCGSSGNATALDGRTWIGDVNSKFFPQEQSQNQVSQATISVKQSPSASQLPYTTARLSFSPFTYIFPLNTGQKFVRLYFYPAFYGNFDRSKALFSVKAGPFTLLNSFNASLTADADGDPGDTIYKEFCVNINEDERLNITFTPSDSNSFAFINGIEILSMPSYLYYTQSDDQSIPLIGLPMQYSISNETALEMLYRINVGGGYISPTEDTGMFRSWSPDDKYLTEDLTSVLPVNTTIILEFTIIRPYTAPEDVYRTARTMGIHKAVNKMYNLTWEFTVDSQFDYLVRLHFCEFQPEITFTHNRVFLIFIENQTAETAANVWNWAEGGKGVPVYRDYAVSLLGKDSKKKMKLSIALQANPNDYMSYFNDAILNGIEIFKVSDFSGNLAGPNPEPVPLTPPKSVPPIQSTESKNNNRTTIIAVGGGVSGFTILLILVVLIFRLAERVKNSDNSTKASGSTLPCSLSRYFSLAEIIAATNNFDKVFIIGAGGFGDVYKGYINGSAATPVAIKRLKSGSQQGAQEFKTEIAMLSLLRHRHLVSLIGYCEDGNEMILVYDYMAHGTLRDHLYNTKYQPLSWKQRLQICIGAAHGLNYLHTGATHTIIHRDMKSTNILLDEQWLAKVSDFGLSKFGPIMSKSHVSTVVKGTFGYLDPEYYRFQQLTEKSDVYSYGVVLCEVLCGKPPIIRTDEENPMGLAAWVLQCYRNGKLDQIVDPSLKGEIEPECLKKFGEIVENCLLDNGTKRPSMNDVVGGLELVLELQESTEKDVKLDSAEEIDMNDDDELALIPMSDVNESDDMIFSSSGKLSSTNSNSQVTVVSRGSFARKDSDGLISPKVMLSEIMDPKGR</sequence>
<dbReference type="Gramene" id="QL02p066698:mrna">
    <property type="protein sequence ID" value="QL02p066698:mrna:CDS:1"/>
    <property type="gene ID" value="QL02p066698"/>
</dbReference>
<dbReference type="FunFam" id="1.10.510.10:FF:000252">
    <property type="entry name" value="Receptor-like protein kinase FERONIA"/>
    <property type="match status" value="1"/>
</dbReference>
<evidence type="ECO:0000256" key="13">
    <source>
        <dbReference type="SAM" id="MobiDB-lite"/>
    </source>
</evidence>
<keyword evidence="8 12" id="KW-0067">ATP-binding</keyword>
<proteinExistence type="predicted"/>
<keyword evidence="6 12" id="KW-0547">Nucleotide-binding</keyword>
<evidence type="ECO:0000313" key="17">
    <source>
        <dbReference type="EnsemblPlants" id="QL02p066698:mrna:CDS:1"/>
    </source>
</evidence>
<dbReference type="GeneID" id="115976269"/>
<feature type="binding site" evidence="12">
    <location>
        <position position="552"/>
    </location>
    <ligand>
        <name>ATP</name>
        <dbReference type="ChEBI" id="CHEBI:30616"/>
    </ligand>
</feature>
<evidence type="ECO:0000256" key="15">
    <source>
        <dbReference type="SAM" id="SignalP"/>
    </source>
</evidence>
<organism evidence="17 18">
    <name type="scientific">Quercus lobata</name>
    <name type="common">Valley oak</name>
    <dbReference type="NCBI Taxonomy" id="97700"/>
    <lineage>
        <taxon>Eukaryota</taxon>
        <taxon>Viridiplantae</taxon>
        <taxon>Streptophyta</taxon>
        <taxon>Embryophyta</taxon>
        <taxon>Tracheophyta</taxon>
        <taxon>Spermatophyta</taxon>
        <taxon>Magnoliopsida</taxon>
        <taxon>eudicotyledons</taxon>
        <taxon>Gunneridae</taxon>
        <taxon>Pentapetalae</taxon>
        <taxon>rosids</taxon>
        <taxon>fabids</taxon>
        <taxon>Fagales</taxon>
        <taxon>Fagaceae</taxon>
        <taxon>Quercus</taxon>
    </lineage>
</organism>
<dbReference type="Gene3D" id="2.60.120.430">
    <property type="entry name" value="Galactose-binding lectin"/>
    <property type="match status" value="2"/>
</dbReference>
<evidence type="ECO:0000256" key="7">
    <source>
        <dbReference type="ARBA" id="ARBA00022777"/>
    </source>
</evidence>
<dbReference type="AlphaFoldDB" id="A0A7N2QZJ0"/>
<evidence type="ECO:0000256" key="10">
    <source>
        <dbReference type="ARBA" id="ARBA00023136"/>
    </source>
</evidence>
<dbReference type="InterPro" id="IPR011009">
    <property type="entry name" value="Kinase-like_dom_sf"/>
</dbReference>
<keyword evidence="9 14" id="KW-1133">Transmembrane helix</keyword>
<evidence type="ECO:0000259" key="16">
    <source>
        <dbReference type="PROSITE" id="PS50011"/>
    </source>
</evidence>
<evidence type="ECO:0000313" key="18">
    <source>
        <dbReference type="Proteomes" id="UP000594261"/>
    </source>
</evidence>
<evidence type="ECO:0000256" key="8">
    <source>
        <dbReference type="ARBA" id="ARBA00022840"/>
    </source>
</evidence>
<feature type="transmembrane region" description="Helical" evidence="14">
    <location>
        <begin position="461"/>
        <end position="482"/>
    </location>
</feature>
<keyword evidence="18" id="KW-1185">Reference proteome</keyword>
<dbReference type="InterPro" id="IPR045272">
    <property type="entry name" value="ANXUR1/2-like"/>
</dbReference>
<dbReference type="Proteomes" id="UP000594261">
    <property type="component" value="Chromosome 2"/>
</dbReference>
<evidence type="ECO:0000256" key="6">
    <source>
        <dbReference type="ARBA" id="ARBA00022741"/>
    </source>
</evidence>
<feature type="chain" id="PRO_5029573702" description="Protein kinase domain-containing protein" evidence="15">
    <location>
        <begin position="29"/>
        <end position="887"/>
    </location>
</feature>